<accession>A0A8H6FAV6</accession>
<feature type="compositionally biased region" description="Basic and acidic residues" evidence="7">
    <location>
        <begin position="846"/>
        <end position="860"/>
    </location>
</feature>
<dbReference type="Proteomes" id="UP000593566">
    <property type="component" value="Unassembled WGS sequence"/>
</dbReference>
<comment type="caution">
    <text evidence="9">The sequence shown here is derived from an EMBL/GenBank/DDBJ whole genome shotgun (WGS) entry which is preliminary data.</text>
</comment>
<gene>
    <name evidence="9" type="ORF">HO133_001690</name>
</gene>
<feature type="region of interest" description="Disordered" evidence="7">
    <location>
        <begin position="1"/>
        <end position="73"/>
    </location>
</feature>
<dbReference type="Gene3D" id="1.20.5.340">
    <property type="match status" value="1"/>
</dbReference>
<feature type="compositionally biased region" description="Low complexity" evidence="7">
    <location>
        <begin position="107"/>
        <end position="127"/>
    </location>
</feature>
<dbReference type="PROSITE" id="PS50913">
    <property type="entry name" value="GRIP"/>
    <property type="match status" value="1"/>
</dbReference>
<evidence type="ECO:0000313" key="9">
    <source>
        <dbReference type="EMBL" id="KAF6221722.1"/>
    </source>
</evidence>
<keyword evidence="5" id="KW-0472">Membrane</keyword>
<feature type="compositionally biased region" description="Basic and acidic residues" evidence="7">
    <location>
        <begin position="301"/>
        <end position="312"/>
    </location>
</feature>
<evidence type="ECO:0000256" key="4">
    <source>
        <dbReference type="ARBA" id="ARBA00023054"/>
    </source>
</evidence>
<feature type="region of interest" description="Disordered" evidence="7">
    <location>
        <begin position="826"/>
        <end position="860"/>
    </location>
</feature>
<evidence type="ECO:0000256" key="3">
    <source>
        <dbReference type="ARBA" id="ARBA00022490"/>
    </source>
</evidence>
<feature type="compositionally biased region" description="Polar residues" evidence="7">
    <location>
        <begin position="555"/>
        <end position="571"/>
    </location>
</feature>
<dbReference type="GeneID" id="59330104"/>
<evidence type="ECO:0000256" key="7">
    <source>
        <dbReference type="SAM" id="MobiDB-lite"/>
    </source>
</evidence>
<feature type="region of interest" description="Disordered" evidence="7">
    <location>
        <begin position="239"/>
        <end position="324"/>
    </location>
</feature>
<reference evidence="9 10" key="1">
    <citation type="journal article" date="2020" name="Genomics">
        <title>Complete, high-quality genomes from long-read metagenomic sequencing of two wolf lichen thalli reveals enigmatic genome architecture.</title>
        <authorList>
            <person name="McKenzie S.K."/>
            <person name="Walston R.F."/>
            <person name="Allen J.L."/>
        </authorList>
    </citation>
    <scope>NUCLEOTIDE SEQUENCE [LARGE SCALE GENOMIC DNA]</scope>
    <source>
        <strain evidence="9">WasteWater1</strain>
    </source>
</reference>
<keyword evidence="4 6" id="KW-0175">Coiled coil</keyword>
<organism evidence="9 10">
    <name type="scientific">Letharia lupina</name>
    <dbReference type="NCBI Taxonomy" id="560253"/>
    <lineage>
        <taxon>Eukaryota</taxon>
        <taxon>Fungi</taxon>
        <taxon>Dikarya</taxon>
        <taxon>Ascomycota</taxon>
        <taxon>Pezizomycotina</taxon>
        <taxon>Lecanoromycetes</taxon>
        <taxon>OSLEUM clade</taxon>
        <taxon>Lecanoromycetidae</taxon>
        <taxon>Lecanorales</taxon>
        <taxon>Lecanorineae</taxon>
        <taxon>Parmeliaceae</taxon>
        <taxon>Letharia</taxon>
    </lineage>
</organism>
<keyword evidence="10" id="KW-1185">Reference proteome</keyword>
<evidence type="ECO:0000256" key="2">
    <source>
        <dbReference type="ARBA" id="ARBA00004496"/>
    </source>
</evidence>
<feature type="compositionally biased region" description="Low complexity" evidence="7">
    <location>
        <begin position="14"/>
        <end position="34"/>
    </location>
</feature>
<sequence length="1216" mass="136867">MFQRIRGAIDSTIAQEQARQRQAQASPSRSNSNPRRADSRAISPAKRVSRQGTRGRQDGDPPAKAPDPADFESEFTIEDEDLGRSGTLKPQSNQNGSIKNMQEIAPQQSSQETYETSTSAGESSASSDLPTDIRDKLRKLEKYESRYHELLRSYRVAHARVLTIEPFETSLRENTPLTSISDPNAFVEYLNQVNLKGDMVLDELKRVSSERDTFKQRLSEAERSTNEAWDEVANLKSLASTKADPKGSERLANGSQSDDEASMQEITNRDPLGVTTKSSPASINSPTVSAPGMTPFSPKQKAADSPKARQGSEEFFSYDGEVPRLGTELQDRQEKINALENEVTTLKGDLAVTRESTQSMVQTLEEATRELNGLRDSKDRSESDMKEQRVITEKLSERLRADLQEARTRLQDLQAEHGSECSDRITELDSQLQNSRQELDRAQLAASQNTNDKGRVEELQSDVSKLETKLSELRSNATESDKKIHTLNDLVISLRSQLSDFEGKNQDLSAVIEKKSRAIEILQKKAEKLETLPKPDSPGPTGQADGNSEVPLIQGSESVSNDQGSIQNVSNSSKKKSKKKKKGGKSSVEQDTAPQTDLKKEPITDIKESKESLKTDIVSKLQEELHQLRILIEEKDAAIERIHGKLIDQDGLREEIDTLRDDLVNVGQEHVESKDQVKELMAEKTAMAFTVTNLEKEIAELRGVHATSAAGSEQKHKDLAAQFEDLKAKANTLQTDLFAAQQLASSRFKDLNDLRNVLQKAQPEINALRIEAAEVRSVKEALSKKDAAFVNLDSRYEELRSEVTKLKQTISDRETEIKTLNQKINQESNNRSKAEDASSKAAQEVQRLDTERRQATESLDRLSRELGKAREELNASKTKLRELEQQFSKIISESVGLKEELDLKTAQYASAQSLMASMRDQTAEMAMQMKEARERCESLDEEVADAHRLLIERSREGETMRKLLADVEGRADARTREMKERMDTAIEERDRAEDEASTAGRRRARELEDLRNKFRDNERNLKRAEEDKEELEVAQKDWKRRREELEHRAGQSTREVDDVRKAMAELRDALDESEKQARDLEKQKAELRRSVEDIQHRLEKMQKSNKSMADEMGKIQTARTKAMDSEAHSSRSSFDSAAHLGSPAAKSRTPSAALVDAPNGPPPGTMDYVYLKNVLLQFLEQKDKKHQVQLIPVLGMLLHFDRKDEQRWISAISTKG</sequence>
<dbReference type="SMART" id="SM00755">
    <property type="entry name" value="Grip"/>
    <property type="match status" value="1"/>
</dbReference>
<dbReference type="InterPro" id="IPR000237">
    <property type="entry name" value="GRIP_dom"/>
</dbReference>
<feature type="compositionally biased region" description="Basic residues" evidence="7">
    <location>
        <begin position="573"/>
        <end position="584"/>
    </location>
</feature>
<dbReference type="PANTHER" id="PTHR23157">
    <property type="entry name" value="GRIP AND COILED-COIL DOMAIN-CONTAINING PROTEIN 1"/>
    <property type="match status" value="1"/>
</dbReference>
<feature type="region of interest" description="Disordered" evidence="7">
    <location>
        <begin position="529"/>
        <end position="603"/>
    </location>
</feature>
<feature type="region of interest" description="Disordered" evidence="7">
    <location>
        <begin position="1117"/>
        <end position="1153"/>
    </location>
</feature>
<dbReference type="SUPFAM" id="SSF90257">
    <property type="entry name" value="Myosin rod fragments"/>
    <property type="match status" value="1"/>
</dbReference>
<feature type="coiled-coil region" evidence="6">
    <location>
        <begin position="618"/>
        <end position="669"/>
    </location>
</feature>
<feature type="domain" description="GRIP" evidence="8">
    <location>
        <begin position="1161"/>
        <end position="1211"/>
    </location>
</feature>
<feature type="region of interest" description="Disordered" evidence="7">
    <location>
        <begin position="1068"/>
        <end position="1093"/>
    </location>
</feature>
<feature type="region of interest" description="Disordered" evidence="7">
    <location>
        <begin position="983"/>
        <end position="1004"/>
    </location>
</feature>
<evidence type="ECO:0000256" key="1">
    <source>
        <dbReference type="ARBA" id="ARBA00004184"/>
    </source>
</evidence>
<evidence type="ECO:0000256" key="5">
    <source>
        <dbReference type="ARBA" id="ARBA00023136"/>
    </source>
</evidence>
<dbReference type="PANTHER" id="PTHR23157:SF25">
    <property type="entry name" value="GRIP AND COILED-COIL DOMAIN-CONTAINING PROTEIN 1"/>
    <property type="match status" value="1"/>
</dbReference>
<dbReference type="Gene3D" id="6.10.140.920">
    <property type="match status" value="1"/>
</dbReference>
<feature type="region of interest" description="Disordered" evidence="7">
    <location>
        <begin position="103"/>
        <end position="133"/>
    </location>
</feature>
<dbReference type="Gene3D" id="1.10.287.1490">
    <property type="match status" value="1"/>
</dbReference>
<protein>
    <recommendedName>
        <fullName evidence="8">GRIP domain-containing protein</fullName>
    </recommendedName>
</protein>
<dbReference type="AlphaFoldDB" id="A0A8H6FAV6"/>
<feature type="compositionally biased region" description="Polar residues" evidence="7">
    <location>
        <begin position="275"/>
        <end position="288"/>
    </location>
</feature>
<dbReference type="GO" id="GO:0005794">
    <property type="term" value="C:Golgi apparatus"/>
    <property type="evidence" value="ECO:0007669"/>
    <property type="project" value="TreeGrafter"/>
</dbReference>
<feature type="compositionally biased region" description="Basic and acidic residues" evidence="7">
    <location>
        <begin position="983"/>
        <end position="994"/>
    </location>
</feature>
<dbReference type="Pfam" id="PF01465">
    <property type="entry name" value="GRIP"/>
    <property type="match status" value="1"/>
</dbReference>
<name>A0A8H6FAV6_9LECA</name>
<evidence type="ECO:0000256" key="6">
    <source>
        <dbReference type="SAM" id="Coils"/>
    </source>
</evidence>
<feature type="coiled-coil region" evidence="6">
    <location>
        <begin position="709"/>
        <end position="736"/>
    </location>
</feature>
<proteinExistence type="predicted"/>
<dbReference type="InterPro" id="IPR051952">
    <property type="entry name" value="Golgi-autophagy_related"/>
</dbReference>
<evidence type="ECO:0000259" key="8">
    <source>
        <dbReference type="PROSITE" id="PS50913"/>
    </source>
</evidence>
<dbReference type="EMBL" id="JACCJB010000013">
    <property type="protein sequence ID" value="KAF6221722.1"/>
    <property type="molecule type" value="Genomic_DNA"/>
</dbReference>
<dbReference type="RefSeq" id="XP_037151157.1">
    <property type="nucleotide sequence ID" value="XM_037292618.1"/>
</dbReference>
<comment type="subcellular location">
    <subcellularLocation>
        <location evidence="2">Cytoplasm</location>
    </subcellularLocation>
    <subcellularLocation>
        <location evidence="1">Endomembrane system</location>
        <topology evidence="1">Peripheral membrane protein</topology>
    </subcellularLocation>
</comment>
<evidence type="ECO:0000313" key="10">
    <source>
        <dbReference type="Proteomes" id="UP000593566"/>
    </source>
</evidence>
<keyword evidence="3" id="KW-0963">Cytoplasm</keyword>